<protein>
    <submittedName>
        <fullName evidence="1">YbjN domain-containing protein</fullName>
    </submittedName>
</protein>
<keyword evidence="2" id="KW-1185">Reference proteome</keyword>
<evidence type="ECO:0000313" key="2">
    <source>
        <dbReference type="Proteomes" id="UP000719267"/>
    </source>
</evidence>
<gene>
    <name evidence="1" type="ORF">KW502_08235</name>
</gene>
<dbReference type="Pfam" id="PF22550">
    <property type="entry name" value="CesT_Tir_1"/>
    <property type="match status" value="1"/>
</dbReference>
<dbReference type="InterPro" id="IPR054345">
    <property type="entry name" value="Tir-like"/>
</dbReference>
<sequence length="130" mass="14971">MENHFNKVKTFLLDLEYTIIKENEAEQLFIAENLEAGITNLIIDCEDPLLIIEVYLFDIKNKNLATIESLLIKNRDIIHGAFALDDNGQKVFFRDTLQLENLDFNELQATLYSLELLLSEYAGNIIAFSK</sequence>
<dbReference type="EMBL" id="JAHWDF010000007">
    <property type="protein sequence ID" value="MBW2961785.1"/>
    <property type="molecule type" value="Genomic_DNA"/>
</dbReference>
<reference evidence="1 2" key="1">
    <citation type="submission" date="2021-07" db="EMBL/GenBank/DDBJ databases">
        <title>Mesonia aestuariivivens sp. nov., isolated from a tidal flat.</title>
        <authorList>
            <person name="Kim Y.-O."/>
            <person name="Yoon J.-H."/>
        </authorList>
    </citation>
    <scope>NUCLEOTIDE SEQUENCE [LARGE SCALE GENOMIC DNA]</scope>
    <source>
        <strain evidence="1 2">JHPTF-M18</strain>
    </source>
</reference>
<organism evidence="1 2">
    <name type="scientific">Mesonia aestuariivivens</name>
    <dbReference type="NCBI Taxonomy" id="2796128"/>
    <lineage>
        <taxon>Bacteria</taxon>
        <taxon>Pseudomonadati</taxon>
        <taxon>Bacteroidota</taxon>
        <taxon>Flavobacteriia</taxon>
        <taxon>Flavobacteriales</taxon>
        <taxon>Flavobacteriaceae</taxon>
        <taxon>Mesonia</taxon>
    </lineage>
</organism>
<comment type="caution">
    <text evidence="1">The sequence shown here is derived from an EMBL/GenBank/DDBJ whole genome shotgun (WGS) entry which is preliminary data.</text>
</comment>
<accession>A0ABS6W1S7</accession>
<proteinExistence type="predicted"/>
<dbReference type="RefSeq" id="WP_219040073.1">
    <property type="nucleotide sequence ID" value="NZ_JAHWDF010000007.1"/>
</dbReference>
<name>A0ABS6W1S7_9FLAO</name>
<evidence type="ECO:0000313" key="1">
    <source>
        <dbReference type="EMBL" id="MBW2961785.1"/>
    </source>
</evidence>
<dbReference type="Proteomes" id="UP000719267">
    <property type="component" value="Unassembled WGS sequence"/>
</dbReference>